<dbReference type="PANTHER" id="PTHR11668">
    <property type="entry name" value="SERINE/THREONINE PROTEIN PHOSPHATASE"/>
    <property type="match status" value="1"/>
</dbReference>
<proteinExistence type="predicted"/>
<dbReference type="GO" id="GO:0005634">
    <property type="term" value="C:nucleus"/>
    <property type="evidence" value="ECO:0007669"/>
    <property type="project" value="TreeGrafter"/>
</dbReference>
<protein>
    <recommendedName>
        <fullName evidence="1">Serine/threonine specific protein phosphatases domain-containing protein</fullName>
    </recommendedName>
</protein>
<evidence type="ECO:0000313" key="2">
    <source>
        <dbReference type="EMBL" id="GMT18092.1"/>
    </source>
</evidence>
<dbReference type="GO" id="GO:0005737">
    <property type="term" value="C:cytoplasm"/>
    <property type="evidence" value="ECO:0007669"/>
    <property type="project" value="TreeGrafter"/>
</dbReference>
<accession>A0AAV5VH83</accession>
<dbReference type="SMART" id="SM00156">
    <property type="entry name" value="PP2Ac"/>
    <property type="match status" value="1"/>
</dbReference>
<name>A0AAV5VH83_9BILA</name>
<comment type="caution">
    <text evidence="2">The sequence shown here is derived from an EMBL/GenBank/DDBJ whole genome shotgun (WGS) entry which is preliminary data.</text>
</comment>
<feature type="non-terminal residue" evidence="2">
    <location>
        <position position="1"/>
    </location>
</feature>
<feature type="domain" description="Serine/threonine specific protein phosphatases" evidence="1">
    <location>
        <begin position="1"/>
        <end position="110"/>
    </location>
</feature>
<dbReference type="PANTHER" id="PTHR11668:SF491">
    <property type="entry name" value="SERINE_THREONINE-PROTEIN PHOSPHATASE"/>
    <property type="match status" value="1"/>
</dbReference>
<dbReference type="InterPro" id="IPR006186">
    <property type="entry name" value="Ser/Thr-sp_prot-phosphatase"/>
</dbReference>
<dbReference type="InterPro" id="IPR029052">
    <property type="entry name" value="Metallo-depent_PP-like"/>
</dbReference>
<dbReference type="PRINTS" id="PR00114">
    <property type="entry name" value="STPHPHTASE"/>
</dbReference>
<feature type="non-terminal residue" evidence="2">
    <location>
        <position position="110"/>
    </location>
</feature>
<dbReference type="InterPro" id="IPR004843">
    <property type="entry name" value="Calcineurin-like_PHP"/>
</dbReference>
<dbReference type="GO" id="GO:0004722">
    <property type="term" value="F:protein serine/threonine phosphatase activity"/>
    <property type="evidence" value="ECO:0007669"/>
    <property type="project" value="TreeGrafter"/>
</dbReference>
<dbReference type="Pfam" id="PF00149">
    <property type="entry name" value="Metallophos"/>
    <property type="match status" value="1"/>
</dbReference>
<organism evidence="2 3">
    <name type="scientific">Pristionchus fissidentatus</name>
    <dbReference type="NCBI Taxonomy" id="1538716"/>
    <lineage>
        <taxon>Eukaryota</taxon>
        <taxon>Metazoa</taxon>
        <taxon>Ecdysozoa</taxon>
        <taxon>Nematoda</taxon>
        <taxon>Chromadorea</taxon>
        <taxon>Rhabditida</taxon>
        <taxon>Rhabditina</taxon>
        <taxon>Diplogasteromorpha</taxon>
        <taxon>Diplogasteroidea</taxon>
        <taxon>Neodiplogasteridae</taxon>
        <taxon>Pristionchus</taxon>
    </lineage>
</organism>
<evidence type="ECO:0000259" key="1">
    <source>
        <dbReference type="SMART" id="SM00156"/>
    </source>
</evidence>
<keyword evidence="3" id="KW-1185">Reference proteome</keyword>
<evidence type="ECO:0000313" key="3">
    <source>
        <dbReference type="Proteomes" id="UP001432322"/>
    </source>
</evidence>
<dbReference type="Proteomes" id="UP001432322">
    <property type="component" value="Unassembled WGS sequence"/>
</dbReference>
<dbReference type="EMBL" id="BTSY01000003">
    <property type="protein sequence ID" value="GMT18092.1"/>
    <property type="molecule type" value="Genomic_DNA"/>
</dbReference>
<sequence>AQLYEAMNSTFEHMPLACLIGGRILSMHGGVSPHLKSLDAIREIPKPLTDPISHPLARDLLWSDPMIGLKGFRENRVRGLGVHFGEDALLDTLAKLQLQMVLRGHQVKPN</sequence>
<reference evidence="2" key="1">
    <citation type="submission" date="2023-10" db="EMBL/GenBank/DDBJ databases">
        <title>Genome assembly of Pristionchus species.</title>
        <authorList>
            <person name="Yoshida K."/>
            <person name="Sommer R.J."/>
        </authorList>
    </citation>
    <scope>NUCLEOTIDE SEQUENCE</scope>
    <source>
        <strain evidence="2">RS5133</strain>
    </source>
</reference>
<gene>
    <name evidence="2" type="ORF">PFISCL1PPCAC_9389</name>
</gene>
<dbReference type="InterPro" id="IPR050341">
    <property type="entry name" value="PP1_catalytic_subunit"/>
</dbReference>
<dbReference type="AlphaFoldDB" id="A0AAV5VH83"/>
<dbReference type="SUPFAM" id="SSF56300">
    <property type="entry name" value="Metallo-dependent phosphatases"/>
    <property type="match status" value="1"/>
</dbReference>
<dbReference type="Gene3D" id="3.60.21.10">
    <property type="match status" value="1"/>
</dbReference>